<evidence type="ECO:0000313" key="11">
    <source>
        <dbReference type="Proteomes" id="UP000053825"/>
    </source>
</evidence>
<dbReference type="Proteomes" id="UP000053825">
    <property type="component" value="Unassembled WGS sequence"/>
</dbReference>
<gene>
    <name evidence="10" type="ORF">WH47_01407</name>
</gene>
<protein>
    <recommendedName>
        <fullName evidence="3">Palmitoyl-protein thioesterase 1</fullName>
        <ecNumber evidence="2">3.1.2.22</ecNumber>
    </recommendedName>
    <alternativeName>
        <fullName evidence="8">Palmitoyl-protein hydrolase 1</fullName>
    </alternativeName>
</protein>
<dbReference type="GO" id="GO:0006898">
    <property type="term" value="P:receptor-mediated endocytosis"/>
    <property type="evidence" value="ECO:0007669"/>
    <property type="project" value="TreeGrafter"/>
</dbReference>
<evidence type="ECO:0000256" key="2">
    <source>
        <dbReference type="ARBA" id="ARBA00012423"/>
    </source>
</evidence>
<keyword evidence="7" id="KW-0325">Glycoprotein</keyword>
<evidence type="ECO:0000256" key="1">
    <source>
        <dbReference type="ARBA" id="ARBA00010758"/>
    </source>
</evidence>
<keyword evidence="6" id="KW-1015">Disulfide bond</keyword>
<dbReference type="EMBL" id="KQ415041">
    <property type="protein sequence ID" value="KOC58883.1"/>
    <property type="molecule type" value="Genomic_DNA"/>
</dbReference>
<keyword evidence="5" id="KW-0378">Hydrolase</keyword>
<dbReference type="PRINTS" id="PR00414">
    <property type="entry name" value="PPTHIESTRASE"/>
</dbReference>
<dbReference type="STRING" id="597456.A0A0L7QJT8"/>
<evidence type="ECO:0000256" key="6">
    <source>
        <dbReference type="ARBA" id="ARBA00023157"/>
    </source>
</evidence>
<dbReference type="EC" id="3.1.2.22" evidence="2"/>
<dbReference type="GO" id="GO:0005764">
    <property type="term" value="C:lysosome"/>
    <property type="evidence" value="ECO:0007669"/>
    <property type="project" value="TreeGrafter"/>
</dbReference>
<evidence type="ECO:0000256" key="3">
    <source>
        <dbReference type="ARBA" id="ARBA00014212"/>
    </source>
</evidence>
<dbReference type="AlphaFoldDB" id="A0A0L7QJT8"/>
<evidence type="ECO:0000256" key="9">
    <source>
        <dbReference type="ARBA" id="ARBA00047409"/>
    </source>
</evidence>
<reference evidence="10 11" key="1">
    <citation type="submission" date="2015-07" db="EMBL/GenBank/DDBJ databases">
        <title>The genome of Habropoda laboriosa.</title>
        <authorList>
            <person name="Pan H."/>
            <person name="Kapheim K."/>
        </authorList>
    </citation>
    <scope>NUCLEOTIDE SEQUENCE [LARGE SCALE GENOMIC DNA]</scope>
    <source>
        <strain evidence="10">0110345459</strain>
    </source>
</reference>
<dbReference type="OrthoDB" id="10263094at2759"/>
<dbReference type="PANTHER" id="PTHR11247">
    <property type="entry name" value="PALMITOYL-PROTEIN THIOESTERASE/DOLICHYLDIPHOSPHATASE 1"/>
    <property type="match status" value="1"/>
</dbReference>
<dbReference type="PANTHER" id="PTHR11247:SF8">
    <property type="entry name" value="PALMITOYL-PROTEIN THIOESTERASE 1"/>
    <property type="match status" value="1"/>
</dbReference>
<evidence type="ECO:0000256" key="8">
    <source>
        <dbReference type="ARBA" id="ARBA00031934"/>
    </source>
</evidence>
<accession>A0A0L7QJT8</accession>
<dbReference type="GO" id="GO:0008474">
    <property type="term" value="F:palmitoyl-(protein) hydrolase activity"/>
    <property type="evidence" value="ECO:0007669"/>
    <property type="project" value="UniProtKB-EC"/>
</dbReference>
<keyword evidence="11" id="KW-1185">Reference proteome</keyword>
<evidence type="ECO:0000313" key="10">
    <source>
        <dbReference type="EMBL" id="KOC58883.1"/>
    </source>
</evidence>
<dbReference type="InterPro" id="IPR002472">
    <property type="entry name" value="Palm_thioest"/>
</dbReference>
<keyword evidence="4" id="KW-0732">Signal</keyword>
<evidence type="ECO:0000256" key="4">
    <source>
        <dbReference type="ARBA" id="ARBA00022729"/>
    </source>
</evidence>
<feature type="non-terminal residue" evidence="10">
    <location>
        <position position="1"/>
    </location>
</feature>
<dbReference type="Gene3D" id="3.40.50.1820">
    <property type="entry name" value="alpha/beta hydrolase"/>
    <property type="match status" value="1"/>
</dbReference>
<sequence length="229" mass="26751">DVEHSYFGDINEQVEEVSQRLSQNEHLKNGFNAIGFSQGAQFLRAVVQRHPNISIKNLISLGGQHQGVFGLPRCGSAKRNVCRYINRMIKYGAYLPIVQENFIQATYWHDPYQEEEYKNKSTFIADINNERVINKTYKENLRKLESLVLVKFDKDTMVWPRESEWFGFYKPGQGTEVQIFEETDLYRKDRLGLRALHDSGKIHFLSVPGNHLQFTESWFIDNIINAYLL</sequence>
<dbReference type="FunFam" id="3.40.50.1820:FF:000107">
    <property type="entry name" value="Palmitoyl-protein thioesterase 1"/>
    <property type="match status" value="1"/>
</dbReference>
<comment type="similarity">
    <text evidence="1">Belongs to the palmitoyl-protein thioesterase family.</text>
</comment>
<comment type="catalytic activity">
    <reaction evidence="9">
        <text>S-hexadecanoyl-L-cysteinyl-[protein] + H2O = L-cysteinyl-[protein] + hexadecanoate + H(+)</text>
        <dbReference type="Rhea" id="RHEA:19233"/>
        <dbReference type="Rhea" id="RHEA-COMP:10131"/>
        <dbReference type="Rhea" id="RHEA-COMP:11032"/>
        <dbReference type="ChEBI" id="CHEBI:7896"/>
        <dbReference type="ChEBI" id="CHEBI:15377"/>
        <dbReference type="ChEBI" id="CHEBI:15378"/>
        <dbReference type="ChEBI" id="CHEBI:29950"/>
        <dbReference type="ChEBI" id="CHEBI:74151"/>
        <dbReference type="EC" id="3.1.2.22"/>
    </reaction>
    <physiologicalReaction direction="left-to-right" evidence="9">
        <dbReference type="Rhea" id="RHEA:19234"/>
    </physiologicalReaction>
</comment>
<name>A0A0L7QJT8_9HYME</name>
<dbReference type="SUPFAM" id="SSF53474">
    <property type="entry name" value="alpha/beta-Hydrolases"/>
    <property type="match status" value="1"/>
</dbReference>
<evidence type="ECO:0000256" key="5">
    <source>
        <dbReference type="ARBA" id="ARBA00022801"/>
    </source>
</evidence>
<dbReference type="InterPro" id="IPR029058">
    <property type="entry name" value="AB_hydrolase_fold"/>
</dbReference>
<dbReference type="Pfam" id="PF02089">
    <property type="entry name" value="Palm_thioest"/>
    <property type="match status" value="1"/>
</dbReference>
<evidence type="ECO:0000256" key="7">
    <source>
        <dbReference type="ARBA" id="ARBA00023180"/>
    </source>
</evidence>
<proteinExistence type="inferred from homology"/>
<organism evidence="10 11">
    <name type="scientific">Habropoda laboriosa</name>
    <dbReference type="NCBI Taxonomy" id="597456"/>
    <lineage>
        <taxon>Eukaryota</taxon>
        <taxon>Metazoa</taxon>
        <taxon>Ecdysozoa</taxon>
        <taxon>Arthropoda</taxon>
        <taxon>Hexapoda</taxon>
        <taxon>Insecta</taxon>
        <taxon>Pterygota</taxon>
        <taxon>Neoptera</taxon>
        <taxon>Endopterygota</taxon>
        <taxon>Hymenoptera</taxon>
        <taxon>Apocrita</taxon>
        <taxon>Aculeata</taxon>
        <taxon>Apoidea</taxon>
        <taxon>Anthophila</taxon>
        <taxon>Apidae</taxon>
        <taxon>Habropoda</taxon>
    </lineage>
</organism>